<dbReference type="PANTHER" id="PTHR24394:SF29">
    <property type="entry name" value="MYONEURIN"/>
    <property type="match status" value="1"/>
</dbReference>
<dbReference type="PANTHER" id="PTHR24394">
    <property type="entry name" value="ZINC FINGER PROTEIN"/>
    <property type="match status" value="1"/>
</dbReference>
<keyword evidence="1" id="KW-0479">Metal-binding</keyword>
<evidence type="ECO:0000313" key="11">
    <source>
        <dbReference type="Proteomes" id="UP000053240"/>
    </source>
</evidence>
<keyword evidence="11" id="KW-1185">Reference proteome</keyword>
<evidence type="ECO:0000256" key="6">
    <source>
        <dbReference type="PROSITE-ProRule" id="PRU00042"/>
    </source>
</evidence>
<feature type="region of interest" description="Disordered" evidence="8">
    <location>
        <begin position="37"/>
        <end position="61"/>
    </location>
</feature>
<dbReference type="Gene3D" id="3.30.160.60">
    <property type="entry name" value="Classic Zinc Finger"/>
    <property type="match status" value="1"/>
</dbReference>
<evidence type="ECO:0000256" key="5">
    <source>
        <dbReference type="ARBA" id="ARBA00023242"/>
    </source>
</evidence>
<dbReference type="AlphaFoldDB" id="A0A0N1PGE1"/>
<dbReference type="GO" id="GO:0000981">
    <property type="term" value="F:DNA-binding transcription factor activity, RNA polymerase II-specific"/>
    <property type="evidence" value="ECO:0007669"/>
    <property type="project" value="TreeGrafter"/>
</dbReference>
<gene>
    <name evidence="10" type="ORF">RR48_02661</name>
</gene>
<evidence type="ECO:0000259" key="9">
    <source>
        <dbReference type="PROSITE" id="PS50157"/>
    </source>
</evidence>
<dbReference type="PROSITE" id="PS00028">
    <property type="entry name" value="ZINC_FINGER_C2H2_1"/>
    <property type="match status" value="1"/>
</dbReference>
<dbReference type="GO" id="GO:0005634">
    <property type="term" value="C:nucleus"/>
    <property type="evidence" value="ECO:0007669"/>
    <property type="project" value="TreeGrafter"/>
</dbReference>
<name>A0A0N1PGE1_PAPMA</name>
<proteinExistence type="predicted"/>
<reference evidence="10 11" key="1">
    <citation type="journal article" date="2015" name="Nat. Commun.">
        <title>Outbred genome sequencing and CRISPR/Cas9 gene editing in butterflies.</title>
        <authorList>
            <person name="Li X."/>
            <person name="Fan D."/>
            <person name="Zhang W."/>
            <person name="Liu G."/>
            <person name="Zhang L."/>
            <person name="Zhao L."/>
            <person name="Fang X."/>
            <person name="Chen L."/>
            <person name="Dong Y."/>
            <person name="Chen Y."/>
            <person name="Ding Y."/>
            <person name="Zhao R."/>
            <person name="Feng M."/>
            <person name="Zhu Y."/>
            <person name="Feng Y."/>
            <person name="Jiang X."/>
            <person name="Zhu D."/>
            <person name="Xiang H."/>
            <person name="Feng X."/>
            <person name="Li S."/>
            <person name="Wang J."/>
            <person name="Zhang G."/>
            <person name="Kronforst M.R."/>
            <person name="Wang W."/>
        </authorList>
    </citation>
    <scope>NUCLEOTIDE SEQUENCE [LARGE SCALE GENOMIC DNA]</scope>
    <source>
        <strain evidence="10">Ya'a_city_454_Pm</strain>
        <tissue evidence="10">Whole body</tissue>
    </source>
</reference>
<dbReference type="PROSITE" id="PS50157">
    <property type="entry name" value="ZINC_FINGER_C2H2_2"/>
    <property type="match status" value="1"/>
</dbReference>
<feature type="region of interest" description="Disordered" evidence="8">
    <location>
        <begin position="274"/>
        <end position="298"/>
    </location>
</feature>
<organism evidence="10 11">
    <name type="scientific">Papilio machaon</name>
    <name type="common">Old World swallowtail butterfly</name>
    <dbReference type="NCBI Taxonomy" id="76193"/>
    <lineage>
        <taxon>Eukaryota</taxon>
        <taxon>Metazoa</taxon>
        <taxon>Ecdysozoa</taxon>
        <taxon>Arthropoda</taxon>
        <taxon>Hexapoda</taxon>
        <taxon>Insecta</taxon>
        <taxon>Pterygota</taxon>
        <taxon>Neoptera</taxon>
        <taxon>Endopterygota</taxon>
        <taxon>Lepidoptera</taxon>
        <taxon>Glossata</taxon>
        <taxon>Ditrysia</taxon>
        <taxon>Papilionoidea</taxon>
        <taxon>Papilionidae</taxon>
        <taxon>Papilioninae</taxon>
        <taxon>Papilio</taxon>
    </lineage>
</organism>
<feature type="domain" description="C2H2-type" evidence="9">
    <location>
        <begin position="480"/>
        <end position="506"/>
    </location>
</feature>
<feature type="coiled-coil region" evidence="7">
    <location>
        <begin position="150"/>
        <end position="180"/>
    </location>
</feature>
<evidence type="ECO:0000256" key="8">
    <source>
        <dbReference type="SAM" id="MobiDB-lite"/>
    </source>
</evidence>
<keyword evidence="2" id="KW-0677">Repeat</keyword>
<protein>
    <submittedName>
        <fullName evidence="10">Zinc finger protein 878</fullName>
    </submittedName>
</protein>
<keyword evidence="5" id="KW-0539">Nucleus</keyword>
<sequence>MSTSKREQQGHPGQAVNHLHMVMPCDPRAIAMETLPSTNTSTSHQRGRRQSRGHQIYQRGHVTQMRRTKGADTMHDLQEEIHRKMFTCTYDVVLLCWECRSILKKTWKFRQRIQQAQLLLKTPEFYLNFSTSTLSTLQSTVINNNCEIVCENEKKVKLEIEEEFNDLDDKNDRNDDISNEEDIRIEPKGEIFNNIVLEEDINKEFNKINTSFEDEMYNEVKSDETIQYKTKEEIFNKEVERKKTNKRKKNIEIEIPIINESDLDDKVFDDDISDEEINNKSPEENLQNPKKKKKIIPEQRPCRYKKRELITKNTTNMERFYVKNDVNEKVIEEILDRRLSIKYSGKPKNKCRLCNIMFKREIDLRRHKTLKHFPYFISGYSLRTHRKSVHERKYPPKNKICDICGKGFNRIIKKPGSKPRRNKTMTDKPTPFGFLCNECNMNFDTHTTPQPRVECTICHKLVRTDLSRAHARTHAPRNTYACALCVKTFASRASYEHHLKYTKTHAVIDINNSAILKIAVTCLMRILRNRLRTTVFGHD</sequence>
<dbReference type="InParanoid" id="A0A0N1PGE1"/>
<dbReference type="InterPro" id="IPR013087">
    <property type="entry name" value="Znf_C2H2_type"/>
</dbReference>
<evidence type="ECO:0000256" key="3">
    <source>
        <dbReference type="ARBA" id="ARBA00022771"/>
    </source>
</evidence>
<dbReference type="EMBL" id="KQ460545">
    <property type="protein sequence ID" value="KPJ14060.1"/>
    <property type="molecule type" value="Genomic_DNA"/>
</dbReference>
<evidence type="ECO:0000256" key="2">
    <source>
        <dbReference type="ARBA" id="ARBA00022737"/>
    </source>
</evidence>
<keyword evidence="3 6" id="KW-0863">Zinc-finger</keyword>
<dbReference type="GO" id="GO:0008270">
    <property type="term" value="F:zinc ion binding"/>
    <property type="evidence" value="ECO:0007669"/>
    <property type="project" value="UniProtKB-KW"/>
</dbReference>
<evidence type="ECO:0000256" key="1">
    <source>
        <dbReference type="ARBA" id="ARBA00022723"/>
    </source>
</evidence>
<accession>A0A0N1PGE1</accession>
<evidence type="ECO:0000256" key="7">
    <source>
        <dbReference type="SAM" id="Coils"/>
    </source>
</evidence>
<keyword evidence="4" id="KW-0862">Zinc</keyword>
<dbReference type="Proteomes" id="UP000053240">
    <property type="component" value="Unassembled WGS sequence"/>
</dbReference>
<dbReference type="SMART" id="SM00355">
    <property type="entry name" value="ZnF_C2H2"/>
    <property type="match status" value="3"/>
</dbReference>
<evidence type="ECO:0000313" key="10">
    <source>
        <dbReference type="EMBL" id="KPJ14060.1"/>
    </source>
</evidence>
<evidence type="ECO:0000256" key="4">
    <source>
        <dbReference type="ARBA" id="ARBA00022833"/>
    </source>
</evidence>
<keyword evidence="7" id="KW-0175">Coiled coil</keyword>